<feature type="active site" description="Nucleophile" evidence="9">
    <location>
        <position position="369"/>
    </location>
</feature>
<gene>
    <name evidence="12" type="ORF">JIN87_25720</name>
</gene>
<dbReference type="FunFam" id="3.20.20.80:FF:000011">
    <property type="entry name" value="Cytosolic beta-glucosidase"/>
    <property type="match status" value="1"/>
</dbReference>
<evidence type="ECO:0000256" key="11">
    <source>
        <dbReference type="RuleBase" id="RU361175"/>
    </source>
</evidence>
<evidence type="ECO:0000256" key="8">
    <source>
        <dbReference type="ARBA" id="ARBA00023326"/>
    </source>
</evidence>
<dbReference type="PANTHER" id="PTHR10353">
    <property type="entry name" value="GLYCOSYL HYDROLASE"/>
    <property type="match status" value="1"/>
</dbReference>
<keyword evidence="7 11" id="KW-0326">Glycosidase</keyword>
<feature type="binding site" evidence="10">
    <location>
        <begin position="423"/>
        <end position="424"/>
    </location>
    <ligand>
        <name>substrate</name>
    </ligand>
</feature>
<dbReference type="NCBIfam" id="TIGR03356">
    <property type="entry name" value="BGL"/>
    <property type="match status" value="1"/>
</dbReference>
<reference evidence="12" key="1">
    <citation type="submission" date="2021-01" db="EMBL/GenBank/DDBJ databases">
        <title>Modified the classification status of verrucomicrobia.</title>
        <authorList>
            <person name="Feng X."/>
        </authorList>
    </citation>
    <scope>NUCLEOTIDE SEQUENCE</scope>
    <source>
        <strain evidence="12">KCTC 13126</strain>
    </source>
</reference>
<evidence type="ECO:0000256" key="6">
    <source>
        <dbReference type="ARBA" id="ARBA00023277"/>
    </source>
</evidence>
<dbReference type="Gene3D" id="3.20.20.80">
    <property type="entry name" value="Glycosidases"/>
    <property type="match status" value="1"/>
</dbReference>
<feature type="binding site" evidence="10">
    <location>
        <position position="296"/>
    </location>
    <ligand>
        <name>substrate</name>
    </ligand>
</feature>
<dbReference type="EMBL" id="JAENIL010000081">
    <property type="protein sequence ID" value="MBK1880309.1"/>
    <property type="molecule type" value="Genomic_DNA"/>
</dbReference>
<feature type="binding site" evidence="10">
    <location>
        <position position="164"/>
    </location>
    <ligand>
        <name>substrate</name>
    </ligand>
</feature>
<evidence type="ECO:0000256" key="10">
    <source>
        <dbReference type="PIRSR" id="PIRSR617736-2"/>
    </source>
</evidence>
<evidence type="ECO:0000256" key="7">
    <source>
        <dbReference type="ARBA" id="ARBA00023295"/>
    </source>
</evidence>
<evidence type="ECO:0000256" key="5">
    <source>
        <dbReference type="ARBA" id="ARBA00023001"/>
    </source>
</evidence>
<comment type="caution">
    <text evidence="12">The sequence shown here is derived from an EMBL/GenBank/DDBJ whole genome shotgun (WGS) entry which is preliminary data.</text>
</comment>
<evidence type="ECO:0000256" key="4">
    <source>
        <dbReference type="ARBA" id="ARBA00022801"/>
    </source>
</evidence>
<feature type="binding site" evidence="10">
    <location>
        <position position="18"/>
    </location>
    <ligand>
        <name>substrate</name>
    </ligand>
</feature>
<dbReference type="SUPFAM" id="SSF51445">
    <property type="entry name" value="(Trans)glycosidases"/>
    <property type="match status" value="1"/>
</dbReference>
<evidence type="ECO:0000313" key="13">
    <source>
        <dbReference type="Proteomes" id="UP000617628"/>
    </source>
</evidence>
<organism evidence="12 13">
    <name type="scientific">Pelagicoccus mobilis</name>
    <dbReference type="NCBI Taxonomy" id="415221"/>
    <lineage>
        <taxon>Bacteria</taxon>
        <taxon>Pseudomonadati</taxon>
        <taxon>Verrucomicrobiota</taxon>
        <taxon>Opitutia</taxon>
        <taxon>Puniceicoccales</taxon>
        <taxon>Pelagicoccaceae</taxon>
        <taxon>Pelagicoccus</taxon>
    </lineage>
</organism>
<evidence type="ECO:0000256" key="2">
    <source>
        <dbReference type="ARBA" id="ARBA00010838"/>
    </source>
</evidence>
<dbReference type="InterPro" id="IPR001360">
    <property type="entry name" value="Glyco_hydro_1"/>
</dbReference>
<dbReference type="GO" id="GO:0030245">
    <property type="term" value="P:cellulose catabolic process"/>
    <property type="evidence" value="ECO:0007669"/>
    <property type="project" value="UniProtKB-KW"/>
</dbReference>
<dbReference type="InterPro" id="IPR017736">
    <property type="entry name" value="Glyco_hydro_1_beta-glucosidase"/>
</dbReference>
<keyword evidence="6" id="KW-0119">Carbohydrate metabolism</keyword>
<dbReference type="PROSITE" id="PS00653">
    <property type="entry name" value="GLYCOSYL_HYDROL_F1_2"/>
    <property type="match status" value="1"/>
</dbReference>
<dbReference type="AlphaFoldDB" id="A0A934VU93"/>
<dbReference type="Proteomes" id="UP000617628">
    <property type="component" value="Unassembled WGS sequence"/>
</dbReference>
<dbReference type="EC" id="3.2.1.21" evidence="3 11"/>
<name>A0A934VU93_9BACT</name>
<comment type="catalytic activity">
    <reaction evidence="1 11">
        <text>Hydrolysis of terminal, non-reducing beta-D-glucosyl residues with release of beta-D-glucose.</text>
        <dbReference type="EC" id="3.2.1.21"/>
    </reaction>
</comment>
<keyword evidence="5" id="KW-0136">Cellulose degradation</keyword>
<sequence>MKTFPDGFLWGTATASYQIEGAADKDGRAPSTWDAFSHTPGRVNNGDTGDHACDHYHRWEEDIALMKQMGIGCYRFSISWSRVIPAGTGEVNEKGIEFYNKLIDGLLAQGIEPWVTLFHWDLPLSLQIEEDGLLSPTIKDRFVEYARVCFERFGDRVKNWITLNEPMCSSILGHGIGAHAPGRVSETEPYVAAHNLLRSHAYIVDLYRREFQPKQGGQIGITNNCDWREPLTDSIADKEAAQRGLEFFLGWYADPVYFGKYPDTMLELVGHKMPKFTDEEVALLRGSSDFFGLNHYTTMLTSEPDPDRDVKNQIVRGNGGIFDDQHITLSREDEWEQTDMGWNVVPWGCRKLLEWIAERYGNPPIYITENGCAMPGEDDRETALNDTRRVAFLEGYIGACHEAIQNGVNLKGYMCWSFMDNFEWAFGYDRRFGLHWVDFETGERQPKASAKWYAELTKNNGF</sequence>
<keyword evidence="13" id="KW-1185">Reference proteome</keyword>
<dbReference type="RefSeq" id="WP_200359137.1">
    <property type="nucleotide sequence ID" value="NZ_JAENIL010000081.1"/>
</dbReference>
<evidence type="ECO:0000256" key="9">
    <source>
        <dbReference type="PIRSR" id="PIRSR617736-1"/>
    </source>
</evidence>
<keyword evidence="4 11" id="KW-0378">Hydrolase</keyword>
<dbReference type="InterPro" id="IPR033132">
    <property type="entry name" value="GH_1_N_CS"/>
</dbReference>
<protein>
    <recommendedName>
        <fullName evidence="3 11">Beta-glucosidase</fullName>
        <ecNumber evidence="3 11">3.2.1.21</ecNumber>
    </recommendedName>
</protein>
<dbReference type="Pfam" id="PF00232">
    <property type="entry name" value="Glyco_hydro_1"/>
    <property type="match status" value="1"/>
</dbReference>
<dbReference type="InterPro" id="IPR017853">
    <property type="entry name" value="GH"/>
</dbReference>
<dbReference type="PRINTS" id="PR00131">
    <property type="entry name" value="GLHYDRLASE1"/>
</dbReference>
<feature type="binding site" evidence="10">
    <location>
        <position position="416"/>
    </location>
    <ligand>
        <name>substrate</name>
    </ligand>
</feature>
<evidence type="ECO:0000313" key="12">
    <source>
        <dbReference type="EMBL" id="MBK1880309.1"/>
    </source>
</evidence>
<evidence type="ECO:0000256" key="1">
    <source>
        <dbReference type="ARBA" id="ARBA00000448"/>
    </source>
</evidence>
<feature type="binding site" evidence="10">
    <location>
        <position position="119"/>
    </location>
    <ligand>
        <name>substrate</name>
    </ligand>
</feature>
<evidence type="ECO:0000256" key="3">
    <source>
        <dbReference type="ARBA" id="ARBA00012744"/>
    </source>
</evidence>
<dbReference type="PANTHER" id="PTHR10353:SF36">
    <property type="entry name" value="LP05116P"/>
    <property type="match status" value="1"/>
</dbReference>
<accession>A0A934VU93</accession>
<feature type="active site" description="Proton donor" evidence="9">
    <location>
        <position position="165"/>
    </location>
</feature>
<dbReference type="GO" id="GO:0008422">
    <property type="term" value="F:beta-glucosidase activity"/>
    <property type="evidence" value="ECO:0007669"/>
    <property type="project" value="UniProtKB-EC"/>
</dbReference>
<keyword evidence="8" id="KW-0624">Polysaccharide degradation</keyword>
<proteinExistence type="inferred from homology"/>
<comment type="similarity">
    <text evidence="2 11">Belongs to the glycosyl hydrolase 1 family.</text>
</comment>